<name>A0A6J4R9P9_9ACTN</name>
<feature type="compositionally biased region" description="Basic residues" evidence="1">
    <location>
        <begin position="1"/>
        <end position="14"/>
    </location>
</feature>
<organism evidence="2">
    <name type="scientific">uncultured Solirubrobacteraceae bacterium</name>
    <dbReference type="NCBI Taxonomy" id="1162706"/>
    <lineage>
        <taxon>Bacteria</taxon>
        <taxon>Bacillati</taxon>
        <taxon>Actinomycetota</taxon>
        <taxon>Thermoleophilia</taxon>
        <taxon>Solirubrobacterales</taxon>
        <taxon>Solirubrobacteraceae</taxon>
        <taxon>environmental samples</taxon>
    </lineage>
</organism>
<feature type="region of interest" description="Disordered" evidence="1">
    <location>
        <begin position="1"/>
        <end position="72"/>
    </location>
</feature>
<evidence type="ECO:0000256" key="1">
    <source>
        <dbReference type="SAM" id="MobiDB-lite"/>
    </source>
</evidence>
<dbReference type="AlphaFoldDB" id="A0A6J4R9P9"/>
<feature type="non-terminal residue" evidence="2">
    <location>
        <position position="1"/>
    </location>
</feature>
<sequence>DLLRRARGARRRALRQAAGLLRRRPERRGHRGPAPVRAAQAGRPAARGLRARAARPPPPPRGGRVPAHRRRV</sequence>
<dbReference type="EMBL" id="CADCVO010000022">
    <property type="protein sequence ID" value="CAA9466868.1"/>
    <property type="molecule type" value="Genomic_DNA"/>
</dbReference>
<accession>A0A6J4R9P9</accession>
<proteinExistence type="predicted"/>
<reference evidence="2" key="1">
    <citation type="submission" date="2020-02" db="EMBL/GenBank/DDBJ databases">
        <authorList>
            <person name="Meier V. D."/>
        </authorList>
    </citation>
    <scope>NUCLEOTIDE SEQUENCE</scope>
    <source>
        <strain evidence="2">AVDCRST_MAG13</strain>
    </source>
</reference>
<feature type="compositionally biased region" description="Low complexity" evidence="1">
    <location>
        <begin position="32"/>
        <end position="48"/>
    </location>
</feature>
<evidence type="ECO:0000313" key="2">
    <source>
        <dbReference type="EMBL" id="CAA9466868.1"/>
    </source>
</evidence>
<gene>
    <name evidence="2" type="ORF">AVDCRST_MAG13-115</name>
</gene>
<feature type="compositionally biased region" description="Basic residues" evidence="1">
    <location>
        <begin position="21"/>
        <end position="31"/>
    </location>
</feature>
<feature type="non-terminal residue" evidence="2">
    <location>
        <position position="72"/>
    </location>
</feature>
<protein>
    <submittedName>
        <fullName evidence="2">Uncharacterized protein</fullName>
    </submittedName>
</protein>